<dbReference type="Proteomes" id="UP000051160">
    <property type="component" value="Unassembled WGS sequence"/>
</dbReference>
<dbReference type="AlphaFoldDB" id="A0A0R1LNV8"/>
<comment type="caution">
    <text evidence="1">The sequence shown here is derived from an EMBL/GenBank/DDBJ whole genome shotgun (WGS) entry which is preliminary data.</text>
</comment>
<gene>
    <name evidence="1" type="ORF">FD04_GL001570</name>
</gene>
<proteinExistence type="predicted"/>
<protein>
    <submittedName>
        <fullName evidence="1">Uncharacterized protein</fullName>
    </submittedName>
</protein>
<evidence type="ECO:0000313" key="2">
    <source>
        <dbReference type="Proteomes" id="UP000051160"/>
    </source>
</evidence>
<dbReference type="PATRIC" id="fig|1423776.4.peg.1589"/>
<name>A0A0R1LNV8_9LACO</name>
<sequence length="252" mass="28106">MGLFLVGCGHQSKPQPATKLAFVQSGQHNQPRIWFQFQQDSASVTAHSTITSIYLLRNGRVTTYMMPTGHQKLTLALVDRLSTGKLIETARNKDKQAYKQGVKTQRATLADSIAGLKTDLKSLRQSKSNSTQIKTLERYLKVNQSIYDNPQSYSAPKSYQLTGTLSSNGEQFGLKLFPVKTVQYGDANVIMANATPFNNLTYSKRLQPKQFGQHHYAGYQADITGYHYQLLTRVSANTKIIYDTAKTTGVSK</sequence>
<keyword evidence="2" id="KW-1185">Reference proteome</keyword>
<evidence type="ECO:0000313" key="1">
    <source>
        <dbReference type="EMBL" id="KRK97541.1"/>
    </source>
</evidence>
<dbReference type="EMBL" id="AZEE01000029">
    <property type="protein sequence ID" value="KRK97541.1"/>
    <property type="molecule type" value="Genomic_DNA"/>
</dbReference>
<organism evidence="1 2">
    <name type="scientific">Secundilactobacillus odoratitofui DSM 19909 = JCM 15043</name>
    <dbReference type="NCBI Taxonomy" id="1423776"/>
    <lineage>
        <taxon>Bacteria</taxon>
        <taxon>Bacillati</taxon>
        <taxon>Bacillota</taxon>
        <taxon>Bacilli</taxon>
        <taxon>Lactobacillales</taxon>
        <taxon>Lactobacillaceae</taxon>
        <taxon>Secundilactobacillus</taxon>
    </lineage>
</organism>
<reference evidence="1 2" key="1">
    <citation type="journal article" date="2015" name="Genome Announc.">
        <title>Expanding the biotechnology potential of lactobacilli through comparative genomics of 213 strains and associated genera.</title>
        <authorList>
            <person name="Sun Z."/>
            <person name="Harris H.M."/>
            <person name="McCann A."/>
            <person name="Guo C."/>
            <person name="Argimon S."/>
            <person name="Zhang W."/>
            <person name="Yang X."/>
            <person name="Jeffery I.B."/>
            <person name="Cooney J.C."/>
            <person name="Kagawa T.F."/>
            <person name="Liu W."/>
            <person name="Song Y."/>
            <person name="Salvetti E."/>
            <person name="Wrobel A."/>
            <person name="Rasinkangas P."/>
            <person name="Parkhill J."/>
            <person name="Rea M.C."/>
            <person name="O'Sullivan O."/>
            <person name="Ritari J."/>
            <person name="Douillard F.P."/>
            <person name="Paul Ross R."/>
            <person name="Yang R."/>
            <person name="Briner A.E."/>
            <person name="Felis G.E."/>
            <person name="de Vos W.M."/>
            <person name="Barrangou R."/>
            <person name="Klaenhammer T.R."/>
            <person name="Caufield P.W."/>
            <person name="Cui Y."/>
            <person name="Zhang H."/>
            <person name="O'Toole P.W."/>
        </authorList>
    </citation>
    <scope>NUCLEOTIDE SEQUENCE [LARGE SCALE GENOMIC DNA]</scope>
    <source>
        <strain evidence="1 2">DSM 19909</strain>
    </source>
</reference>
<accession>A0A0R1LNV8</accession>